<dbReference type="RefSeq" id="WP_119051159.1">
    <property type="nucleotide sequence ID" value="NZ_CP032157.1"/>
</dbReference>
<evidence type="ECO:0000313" key="3">
    <source>
        <dbReference type="Proteomes" id="UP000263900"/>
    </source>
</evidence>
<gene>
    <name evidence="2" type="ORF">D3H65_15370</name>
</gene>
<keyword evidence="1" id="KW-0732">Signal</keyword>
<protein>
    <submittedName>
        <fullName evidence="2">Uncharacterized protein</fullName>
    </submittedName>
</protein>
<proteinExistence type="predicted"/>
<dbReference type="EMBL" id="CP032157">
    <property type="protein sequence ID" value="AXY75278.1"/>
    <property type="molecule type" value="Genomic_DNA"/>
</dbReference>
<dbReference type="AlphaFoldDB" id="A0A3B7MMC4"/>
<name>A0A3B7MMC4_9BACT</name>
<dbReference type="KEGG" id="pseg:D3H65_15370"/>
<organism evidence="2 3">
    <name type="scientific">Paraflavitalea soli</name>
    <dbReference type="NCBI Taxonomy" id="2315862"/>
    <lineage>
        <taxon>Bacteria</taxon>
        <taxon>Pseudomonadati</taxon>
        <taxon>Bacteroidota</taxon>
        <taxon>Chitinophagia</taxon>
        <taxon>Chitinophagales</taxon>
        <taxon>Chitinophagaceae</taxon>
        <taxon>Paraflavitalea</taxon>
    </lineage>
</organism>
<keyword evidence="3" id="KW-1185">Reference proteome</keyword>
<reference evidence="2 3" key="1">
    <citation type="submission" date="2018-09" db="EMBL/GenBank/DDBJ databases">
        <title>Genome sequencing of strain 6GH32-13.</title>
        <authorList>
            <person name="Weon H.-Y."/>
            <person name="Heo J."/>
            <person name="Kwon S.-W."/>
        </authorList>
    </citation>
    <scope>NUCLEOTIDE SEQUENCE [LARGE SCALE GENOMIC DNA]</scope>
    <source>
        <strain evidence="2 3">5GH32-13</strain>
    </source>
</reference>
<feature type="chain" id="PRO_5017829114" evidence="1">
    <location>
        <begin position="20"/>
        <end position="98"/>
    </location>
</feature>
<sequence>MNRKIILPAVMLVLTSMLATVIEATAKMGHNNKIGVMAKWKLVPMVHASEVVLNDDPTNEEPVLQGQASMLNLHALKAINGIVKEFPDDHSTSFQGTR</sequence>
<feature type="signal peptide" evidence="1">
    <location>
        <begin position="1"/>
        <end position="19"/>
    </location>
</feature>
<accession>A0A3B7MMC4</accession>
<dbReference type="Proteomes" id="UP000263900">
    <property type="component" value="Chromosome"/>
</dbReference>
<evidence type="ECO:0000256" key="1">
    <source>
        <dbReference type="SAM" id="SignalP"/>
    </source>
</evidence>
<evidence type="ECO:0000313" key="2">
    <source>
        <dbReference type="EMBL" id="AXY75278.1"/>
    </source>
</evidence>